<dbReference type="Proteomes" id="UP000244940">
    <property type="component" value="Unassembled WGS sequence"/>
</dbReference>
<dbReference type="SUPFAM" id="SSF52833">
    <property type="entry name" value="Thioredoxin-like"/>
    <property type="match status" value="1"/>
</dbReference>
<protein>
    <submittedName>
        <fullName evidence="3">Thioredoxin</fullName>
    </submittedName>
</protein>
<dbReference type="OrthoDB" id="7950124at2"/>
<comment type="caution">
    <text evidence="3">The sequence shown here is derived from an EMBL/GenBank/DDBJ whole genome shotgun (WGS) entry which is preliminary data.</text>
</comment>
<feature type="domain" description="Thioredoxin" evidence="2">
    <location>
        <begin position="39"/>
        <end position="124"/>
    </location>
</feature>
<name>A0A2U2C4H0_9RHOB</name>
<dbReference type="InterPro" id="IPR013766">
    <property type="entry name" value="Thioredoxin_domain"/>
</dbReference>
<dbReference type="GeneID" id="94367235"/>
<evidence type="ECO:0000313" key="3">
    <source>
        <dbReference type="EMBL" id="PWE26778.1"/>
    </source>
</evidence>
<keyword evidence="1" id="KW-0732">Signal</keyword>
<organism evidence="3 4">
    <name type="scientific">Pararhodobacter marinus</name>
    <dbReference type="NCBI Taxonomy" id="2184063"/>
    <lineage>
        <taxon>Bacteria</taxon>
        <taxon>Pseudomonadati</taxon>
        <taxon>Pseudomonadota</taxon>
        <taxon>Alphaproteobacteria</taxon>
        <taxon>Rhodobacterales</taxon>
        <taxon>Paracoccaceae</taxon>
        <taxon>Pararhodobacter</taxon>
    </lineage>
</organism>
<evidence type="ECO:0000259" key="2">
    <source>
        <dbReference type="Pfam" id="PF00085"/>
    </source>
</evidence>
<dbReference type="Gene3D" id="3.40.30.10">
    <property type="entry name" value="Glutaredoxin"/>
    <property type="match status" value="1"/>
</dbReference>
<reference evidence="3 4" key="1">
    <citation type="submission" date="2018-05" db="EMBL/GenBank/DDBJ databases">
        <title>Pararhodobacter marina sp. nov., isolated from deep-sea water of the Indian Ocean.</title>
        <authorList>
            <person name="Lai Q.Sr."/>
            <person name="Liu X."/>
            <person name="Shao Z."/>
        </authorList>
    </citation>
    <scope>NUCLEOTIDE SEQUENCE [LARGE SCALE GENOMIC DNA]</scope>
    <source>
        <strain evidence="3 4">CIC4N-9</strain>
    </source>
</reference>
<dbReference type="CDD" id="cd02947">
    <property type="entry name" value="TRX_family"/>
    <property type="match status" value="1"/>
</dbReference>
<feature type="signal peptide" evidence="1">
    <location>
        <begin position="1"/>
        <end position="22"/>
    </location>
</feature>
<sequence>MQRRDFLALTAAVSLMPMAARAQFVAYTPGLAEEAMARGDRIILDFYATWCSTCARQQRVMEELRAQNPAYDRNLTLIHVDWDEYGDGELSRRFNVPRRSTIIALKGEQELGRTIAGTSVSDIQALFDLALTA</sequence>
<gene>
    <name evidence="3" type="ORF">C4N9_20280</name>
</gene>
<keyword evidence="4" id="KW-1185">Reference proteome</keyword>
<dbReference type="EMBL" id="QEYD01000016">
    <property type="protein sequence ID" value="PWE26778.1"/>
    <property type="molecule type" value="Genomic_DNA"/>
</dbReference>
<feature type="chain" id="PRO_5015607894" evidence="1">
    <location>
        <begin position="23"/>
        <end position="133"/>
    </location>
</feature>
<evidence type="ECO:0000313" key="4">
    <source>
        <dbReference type="Proteomes" id="UP000244940"/>
    </source>
</evidence>
<dbReference type="InterPro" id="IPR036249">
    <property type="entry name" value="Thioredoxin-like_sf"/>
</dbReference>
<accession>A0A2U2C4H0</accession>
<evidence type="ECO:0000256" key="1">
    <source>
        <dbReference type="SAM" id="SignalP"/>
    </source>
</evidence>
<proteinExistence type="predicted"/>
<dbReference type="RefSeq" id="WP_109535163.1">
    <property type="nucleotide sequence ID" value="NZ_QEYD01000016.1"/>
</dbReference>
<dbReference type="AlphaFoldDB" id="A0A2U2C4H0"/>
<dbReference type="Pfam" id="PF00085">
    <property type="entry name" value="Thioredoxin"/>
    <property type="match status" value="1"/>
</dbReference>